<comment type="catalytic activity">
    <reaction evidence="10">
        <text>L-seryl-[protein] + ATP = O-phospho-L-seryl-[protein] + ADP + H(+)</text>
        <dbReference type="Rhea" id="RHEA:17989"/>
        <dbReference type="Rhea" id="RHEA-COMP:9863"/>
        <dbReference type="Rhea" id="RHEA-COMP:11604"/>
        <dbReference type="ChEBI" id="CHEBI:15378"/>
        <dbReference type="ChEBI" id="CHEBI:29999"/>
        <dbReference type="ChEBI" id="CHEBI:30616"/>
        <dbReference type="ChEBI" id="CHEBI:83421"/>
        <dbReference type="ChEBI" id="CHEBI:456216"/>
        <dbReference type="EC" id="2.7.11.1"/>
    </reaction>
    <physiologicalReaction direction="left-to-right" evidence="10">
        <dbReference type="Rhea" id="RHEA:17990"/>
    </physiologicalReaction>
</comment>
<proteinExistence type="inferred from homology"/>
<dbReference type="Pfam" id="PF00069">
    <property type="entry name" value="Pkinase"/>
    <property type="match status" value="2"/>
</dbReference>
<dbReference type="OMA" id="VHMIEQD"/>
<dbReference type="InterPro" id="IPR008271">
    <property type="entry name" value="Ser/Thr_kinase_AS"/>
</dbReference>
<comment type="catalytic activity">
    <reaction evidence="9">
        <text>L-threonyl-[protein] + ATP = O-phospho-L-threonyl-[protein] + ADP + H(+)</text>
        <dbReference type="Rhea" id="RHEA:46608"/>
        <dbReference type="Rhea" id="RHEA-COMP:11060"/>
        <dbReference type="Rhea" id="RHEA-COMP:11605"/>
        <dbReference type="ChEBI" id="CHEBI:15378"/>
        <dbReference type="ChEBI" id="CHEBI:30013"/>
        <dbReference type="ChEBI" id="CHEBI:30616"/>
        <dbReference type="ChEBI" id="CHEBI:61977"/>
        <dbReference type="ChEBI" id="CHEBI:456216"/>
        <dbReference type="EC" id="2.7.11.1"/>
    </reaction>
    <physiologicalReaction direction="left-to-right" evidence="9">
        <dbReference type="Rhea" id="RHEA:46609"/>
    </physiologicalReaction>
</comment>
<evidence type="ECO:0000259" key="14">
    <source>
        <dbReference type="PROSITE" id="PS50011"/>
    </source>
</evidence>
<keyword evidence="13" id="KW-1133">Transmembrane helix</keyword>
<evidence type="ECO:0000256" key="13">
    <source>
        <dbReference type="SAM" id="Phobius"/>
    </source>
</evidence>
<comment type="caution">
    <text evidence="15">The sequence shown here is derived from an EMBL/GenBank/DDBJ whole genome shotgun (WGS) entry which is preliminary data.</text>
</comment>
<evidence type="ECO:0000256" key="9">
    <source>
        <dbReference type="ARBA" id="ARBA00048659"/>
    </source>
</evidence>
<evidence type="ECO:0000256" key="7">
    <source>
        <dbReference type="ARBA" id="ARBA00023193"/>
    </source>
</evidence>
<dbReference type="GO" id="GO:0005634">
    <property type="term" value="C:nucleus"/>
    <property type="evidence" value="ECO:0007669"/>
    <property type="project" value="TreeGrafter"/>
</dbReference>
<evidence type="ECO:0000256" key="3">
    <source>
        <dbReference type="ARBA" id="ARBA00022679"/>
    </source>
</evidence>
<evidence type="ECO:0000313" key="15">
    <source>
        <dbReference type="EMBL" id="CAD8135330.1"/>
    </source>
</evidence>
<dbReference type="PROSITE" id="PS00108">
    <property type="entry name" value="PROTEIN_KINASE_ST"/>
    <property type="match status" value="1"/>
</dbReference>
<evidence type="ECO:0000313" key="16">
    <source>
        <dbReference type="Proteomes" id="UP000683925"/>
    </source>
</evidence>
<evidence type="ECO:0000256" key="2">
    <source>
        <dbReference type="ARBA" id="ARBA00022527"/>
    </source>
</evidence>
<feature type="region of interest" description="Disordered" evidence="12">
    <location>
        <begin position="145"/>
        <end position="179"/>
    </location>
</feature>
<keyword evidence="13" id="KW-0812">Transmembrane</keyword>
<name>A0A8S1S7P0_PAROT</name>
<evidence type="ECO:0000256" key="5">
    <source>
        <dbReference type="ARBA" id="ARBA00022777"/>
    </source>
</evidence>
<dbReference type="GO" id="GO:0005737">
    <property type="term" value="C:cytoplasm"/>
    <property type="evidence" value="ECO:0007669"/>
    <property type="project" value="TreeGrafter"/>
</dbReference>
<reference evidence="15" key="1">
    <citation type="submission" date="2021-01" db="EMBL/GenBank/DDBJ databases">
        <authorList>
            <consortium name="Genoscope - CEA"/>
            <person name="William W."/>
        </authorList>
    </citation>
    <scope>NUCLEOTIDE SEQUENCE</scope>
</reference>
<keyword evidence="2" id="KW-0723">Serine/threonine-protein kinase</keyword>
<evidence type="ECO:0000256" key="12">
    <source>
        <dbReference type="SAM" id="MobiDB-lite"/>
    </source>
</evidence>
<dbReference type="GO" id="GO:0017148">
    <property type="term" value="P:negative regulation of translation"/>
    <property type="evidence" value="ECO:0007669"/>
    <property type="project" value="UniProtKB-KW"/>
</dbReference>
<organism evidence="15 16">
    <name type="scientific">Paramecium octaurelia</name>
    <dbReference type="NCBI Taxonomy" id="43137"/>
    <lineage>
        <taxon>Eukaryota</taxon>
        <taxon>Sar</taxon>
        <taxon>Alveolata</taxon>
        <taxon>Ciliophora</taxon>
        <taxon>Intramacronucleata</taxon>
        <taxon>Oligohymenophorea</taxon>
        <taxon>Peniculida</taxon>
        <taxon>Parameciidae</taxon>
        <taxon>Paramecium</taxon>
    </lineage>
</organism>
<dbReference type="SMART" id="SM00220">
    <property type="entry name" value="S_TKc"/>
    <property type="match status" value="1"/>
</dbReference>
<feature type="binding site" evidence="11">
    <location>
        <position position="314"/>
    </location>
    <ligand>
        <name>ATP</name>
        <dbReference type="ChEBI" id="CHEBI:30616"/>
    </ligand>
</feature>
<comment type="similarity">
    <text evidence="8">Belongs to the protein kinase superfamily. Ser/Thr protein kinase family. GCN2 subfamily.</text>
</comment>
<dbReference type="PROSITE" id="PS00107">
    <property type="entry name" value="PROTEIN_KINASE_ATP"/>
    <property type="match status" value="1"/>
</dbReference>
<keyword evidence="16" id="KW-1185">Reference proteome</keyword>
<dbReference type="GO" id="GO:0004694">
    <property type="term" value="F:eukaryotic translation initiation factor 2alpha kinase activity"/>
    <property type="evidence" value="ECO:0007669"/>
    <property type="project" value="TreeGrafter"/>
</dbReference>
<protein>
    <recommendedName>
        <fullName evidence="1">non-specific serine/threonine protein kinase</fullName>
        <ecNumber evidence="1">2.7.11.1</ecNumber>
    </recommendedName>
</protein>
<dbReference type="GO" id="GO:0005524">
    <property type="term" value="F:ATP binding"/>
    <property type="evidence" value="ECO:0007669"/>
    <property type="project" value="UniProtKB-UniRule"/>
</dbReference>
<dbReference type="Proteomes" id="UP000683925">
    <property type="component" value="Unassembled WGS sequence"/>
</dbReference>
<keyword evidence="6 11" id="KW-0067">ATP-binding</keyword>
<evidence type="ECO:0000256" key="8">
    <source>
        <dbReference type="ARBA" id="ARBA00037982"/>
    </source>
</evidence>
<feature type="domain" description="Protein kinase" evidence="14">
    <location>
        <begin position="285"/>
        <end position="648"/>
    </location>
</feature>
<evidence type="ECO:0000256" key="4">
    <source>
        <dbReference type="ARBA" id="ARBA00022741"/>
    </source>
</evidence>
<feature type="compositionally biased region" description="Polar residues" evidence="12">
    <location>
        <begin position="163"/>
        <end position="179"/>
    </location>
</feature>
<dbReference type="OrthoDB" id="341578at2759"/>
<feature type="transmembrane region" description="Helical" evidence="13">
    <location>
        <begin position="101"/>
        <end position="120"/>
    </location>
</feature>
<evidence type="ECO:0000256" key="10">
    <source>
        <dbReference type="ARBA" id="ARBA00048977"/>
    </source>
</evidence>
<dbReference type="PROSITE" id="PS50011">
    <property type="entry name" value="PROTEIN_KINASE_DOM"/>
    <property type="match status" value="1"/>
</dbReference>
<dbReference type="PANTHER" id="PTHR11042">
    <property type="entry name" value="EUKARYOTIC TRANSLATION INITIATION FACTOR 2-ALPHA KINASE EIF2-ALPHA KINASE -RELATED"/>
    <property type="match status" value="1"/>
</dbReference>
<evidence type="ECO:0000256" key="6">
    <source>
        <dbReference type="ARBA" id="ARBA00022840"/>
    </source>
</evidence>
<keyword evidence="7" id="KW-0652">Protein synthesis inhibitor</keyword>
<dbReference type="InterPro" id="IPR050339">
    <property type="entry name" value="CC_SR_Kinase"/>
</dbReference>
<dbReference type="FunFam" id="1.10.510.10:FF:001961">
    <property type="entry name" value="Uncharacterized protein"/>
    <property type="match status" value="1"/>
</dbReference>
<dbReference type="EMBL" id="CAJJDP010000005">
    <property type="protein sequence ID" value="CAD8135330.1"/>
    <property type="molecule type" value="Genomic_DNA"/>
</dbReference>
<accession>A0A8S1S7P0</accession>
<dbReference type="InterPro" id="IPR000719">
    <property type="entry name" value="Prot_kinase_dom"/>
</dbReference>
<keyword evidence="13" id="KW-0472">Membrane</keyword>
<keyword evidence="3" id="KW-0808">Transferase</keyword>
<keyword evidence="5" id="KW-0418">Kinase</keyword>
<dbReference type="InterPro" id="IPR017441">
    <property type="entry name" value="Protein_kinase_ATP_BS"/>
</dbReference>
<dbReference type="EC" id="2.7.11.1" evidence="1"/>
<evidence type="ECO:0000256" key="1">
    <source>
        <dbReference type="ARBA" id="ARBA00012513"/>
    </source>
</evidence>
<dbReference type="AlphaFoldDB" id="A0A8S1S7P0"/>
<dbReference type="PANTHER" id="PTHR11042:SF160">
    <property type="entry name" value="EUKARYOTIC TRANSLATION INITIATION FACTOR 2-ALPHA KINASE 1"/>
    <property type="match status" value="1"/>
</dbReference>
<keyword evidence="4 11" id="KW-0547">Nucleotide-binding</keyword>
<feature type="transmembrane region" description="Helical" evidence="13">
    <location>
        <begin position="36"/>
        <end position="55"/>
    </location>
</feature>
<evidence type="ECO:0000256" key="11">
    <source>
        <dbReference type="PROSITE-ProRule" id="PRU10141"/>
    </source>
</evidence>
<gene>
    <name evidence="15" type="ORF">POCTA_138.1.T0060333</name>
</gene>
<sequence>MEQKQRLFQNFILNHFCHPSLTSIYFSVNLMEQYCVINWSLITLIDFIIIFYKYMIKKQISSIQQVVKTGTQIVEYSWFQHHDVFSEPPMNNWKQTIMDNFEWFLILMVLVYCVTFIFMYKNFSQKSHKIIVHVRKESATSDELQNSVYLGTEQNEKPKKDQTSSTESSPRNIQNEPQNNALVLPDQAFNLNGHKVSELREKIIQWERHQEGNMITQIETKKVQIKASDDHLQFVTSQFGDLNQKNAKGVHMIEQDDGDGKAERIIHILTDWSRYCETGKFQKLYALPKLIGKGAFGEVYKSQKIIDLKEYAVKRIYFKVQNEKTLRDHPIFREIGSLQEINHKNVVRYYTSWIEELTKDNLADIAKLHKIVDDQKQAKLNDVQDSFQPQLMDDMSSINNYVQFVGGNDTDNEQQIQTISKQSKTVPSFHLSDCSSHIQSQMRRYHFNPNSKDEQYQLFTLYIEMELCDYTLKDFIDKVDRKKDYPLIKSIFIQILEGIIYMHTNQYIHRDLKPQNIFINSKNEVKIGDLGLCNSLIIKMDDEFTSGSGEYTNNVGTPLYMAPEVKDDLYGSAADIYPLGIILFEMMWEMKTHYEKSRLIQNLTKDSILPPDIFKNHPVEAELILKMVNKNPNKRPTAQQVLDSLHKQ</sequence>